<protein>
    <submittedName>
        <fullName evidence="1">Uncharacterized protein</fullName>
    </submittedName>
</protein>
<reference evidence="2" key="1">
    <citation type="journal article" date="2017" name="Genome Biol.">
        <title>Comparative genomics reveals high biological diversity and specific adaptations in the industrially and medically important fungal genus Aspergillus.</title>
        <authorList>
            <person name="de Vries R.P."/>
            <person name="Riley R."/>
            <person name="Wiebenga A."/>
            <person name="Aguilar-Osorio G."/>
            <person name="Amillis S."/>
            <person name="Uchima C.A."/>
            <person name="Anderluh G."/>
            <person name="Asadollahi M."/>
            <person name="Askin M."/>
            <person name="Barry K."/>
            <person name="Battaglia E."/>
            <person name="Bayram O."/>
            <person name="Benocci T."/>
            <person name="Braus-Stromeyer S.A."/>
            <person name="Caldana C."/>
            <person name="Canovas D."/>
            <person name="Cerqueira G.C."/>
            <person name="Chen F."/>
            <person name="Chen W."/>
            <person name="Choi C."/>
            <person name="Clum A."/>
            <person name="Dos Santos R.A."/>
            <person name="Damasio A.R."/>
            <person name="Diallinas G."/>
            <person name="Emri T."/>
            <person name="Fekete E."/>
            <person name="Flipphi M."/>
            <person name="Freyberg S."/>
            <person name="Gallo A."/>
            <person name="Gournas C."/>
            <person name="Habgood R."/>
            <person name="Hainaut M."/>
            <person name="Harispe M.L."/>
            <person name="Henrissat B."/>
            <person name="Hilden K.S."/>
            <person name="Hope R."/>
            <person name="Hossain A."/>
            <person name="Karabika E."/>
            <person name="Karaffa L."/>
            <person name="Karanyi Z."/>
            <person name="Krasevec N."/>
            <person name="Kuo A."/>
            <person name="Kusch H."/>
            <person name="LaButti K."/>
            <person name="Lagendijk E.L."/>
            <person name="Lapidus A."/>
            <person name="Levasseur A."/>
            <person name="Lindquist E."/>
            <person name="Lipzen A."/>
            <person name="Logrieco A.F."/>
            <person name="MacCabe A."/>
            <person name="Maekelae M.R."/>
            <person name="Malavazi I."/>
            <person name="Melin P."/>
            <person name="Meyer V."/>
            <person name="Mielnichuk N."/>
            <person name="Miskei M."/>
            <person name="Molnar A.P."/>
            <person name="Mule G."/>
            <person name="Ngan C.Y."/>
            <person name="Orejas M."/>
            <person name="Orosz E."/>
            <person name="Ouedraogo J.P."/>
            <person name="Overkamp K.M."/>
            <person name="Park H.-S."/>
            <person name="Perrone G."/>
            <person name="Piumi F."/>
            <person name="Punt P.J."/>
            <person name="Ram A.F."/>
            <person name="Ramon A."/>
            <person name="Rauscher S."/>
            <person name="Record E."/>
            <person name="Riano-Pachon D.M."/>
            <person name="Robert V."/>
            <person name="Roehrig J."/>
            <person name="Ruller R."/>
            <person name="Salamov A."/>
            <person name="Salih N.S."/>
            <person name="Samson R.A."/>
            <person name="Sandor E."/>
            <person name="Sanguinetti M."/>
            <person name="Schuetze T."/>
            <person name="Sepcic K."/>
            <person name="Shelest E."/>
            <person name="Sherlock G."/>
            <person name="Sophianopoulou V."/>
            <person name="Squina F.M."/>
            <person name="Sun H."/>
            <person name="Susca A."/>
            <person name="Todd R.B."/>
            <person name="Tsang A."/>
            <person name="Unkles S.E."/>
            <person name="van de Wiele N."/>
            <person name="van Rossen-Uffink D."/>
            <person name="Oliveira J.V."/>
            <person name="Vesth T.C."/>
            <person name="Visser J."/>
            <person name="Yu J.-H."/>
            <person name="Zhou M."/>
            <person name="Andersen M.R."/>
            <person name="Archer D.B."/>
            <person name="Baker S.E."/>
            <person name="Benoit I."/>
            <person name="Brakhage A.A."/>
            <person name="Braus G.H."/>
            <person name="Fischer R."/>
            <person name="Frisvad J.C."/>
            <person name="Goldman G.H."/>
            <person name="Houbraken J."/>
            <person name="Oakley B."/>
            <person name="Pocsi I."/>
            <person name="Scazzocchio C."/>
            <person name="Seiboth B."/>
            <person name="vanKuyk P.A."/>
            <person name="Wortman J."/>
            <person name="Dyer P.S."/>
            <person name="Grigoriev I.V."/>
        </authorList>
    </citation>
    <scope>NUCLEOTIDE SEQUENCE [LARGE SCALE GENOMIC DNA]</scope>
    <source>
        <strain evidence="2">CBS 106.47</strain>
    </source>
</reference>
<sequence length="101" mass="10976">MTGGFSAAVTICASLRGDCTEEEAGEQHSVKVGEAYMRFLLVVRSAMEQIHGREKAVLNGLEETNFAVAFDHFRPIIQGTVDAGGTLTREEVDRSVEFARG</sequence>
<dbReference type="Proteomes" id="UP000184063">
    <property type="component" value="Unassembled WGS sequence"/>
</dbReference>
<dbReference type="VEuPathDB" id="FungiDB:ASPFODRAFT_718264"/>
<name>A0A1M3TGG4_ASPLC</name>
<proteinExistence type="predicted"/>
<dbReference type="InterPro" id="IPR036188">
    <property type="entry name" value="FAD/NAD-bd_sf"/>
</dbReference>
<evidence type="ECO:0000313" key="1">
    <source>
        <dbReference type="EMBL" id="OJZ85831.1"/>
    </source>
</evidence>
<dbReference type="Gene3D" id="3.50.50.60">
    <property type="entry name" value="FAD/NAD(P)-binding domain"/>
    <property type="match status" value="1"/>
</dbReference>
<dbReference type="AlphaFoldDB" id="A0A1M3TGG4"/>
<dbReference type="EMBL" id="KV878242">
    <property type="protein sequence ID" value="OJZ85831.1"/>
    <property type="molecule type" value="Genomic_DNA"/>
</dbReference>
<evidence type="ECO:0000313" key="2">
    <source>
        <dbReference type="Proteomes" id="UP000184063"/>
    </source>
</evidence>
<gene>
    <name evidence="1" type="ORF">ASPFODRAFT_718264</name>
</gene>
<organism evidence="1 2">
    <name type="scientific">Aspergillus luchuensis (strain CBS 106.47)</name>
    <dbReference type="NCBI Taxonomy" id="1137211"/>
    <lineage>
        <taxon>Eukaryota</taxon>
        <taxon>Fungi</taxon>
        <taxon>Dikarya</taxon>
        <taxon>Ascomycota</taxon>
        <taxon>Pezizomycotina</taxon>
        <taxon>Eurotiomycetes</taxon>
        <taxon>Eurotiomycetidae</taxon>
        <taxon>Eurotiales</taxon>
        <taxon>Aspergillaceae</taxon>
        <taxon>Aspergillus</taxon>
        <taxon>Aspergillus subgen. Circumdati</taxon>
    </lineage>
</organism>
<accession>A0A1M3TGG4</accession>